<dbReference type="EMBL" id="VSRR010018909">
    <property type="protein sequence ID" value="MPC61774.1"/>
    <property type="molecule type" value="Genomic_DNA"/>
</dbReference>
<proteinExistence type="predicted"/>
<evidence type="ECO:0000313" key="2">
    <source>
        <dbReference type="EMBL" id="MPC61774.1"/>
    </source>
</evidence>
<gene>
    <name evidence="2" type="ORF">E2C01_055850</name>
</gene>
<evidence type="ECO:0000256" key="1">
    <source>
        <dbReference type="SAM" id="MobiDB-lite"/>
    </source>
</evidence>
<name>A0A5B7GYS7_PORTR</name>
<dbReference type="Proteomes" id="UP000324222">
    <property type="component" value="Unassembled WGS sequence"/>
</dbReference>
<feature type="region of interest" description="Disordered" evidence="1">
    <location>
        <begin position="1"/>
        <end position="42"/>
    </location>
</feature>
<protein>
    <submittedName>
        <fullName evidence="2">Uncharacterized protein</fullName>
    </submittedName>
</protein>
<keyword evidence="3" id="KW-1185">Reference proteome</keyword>
<feature type="compositionally biased region" description="Basic and acidic residues" evidence="1">
    <location>
        <begin position="1"/>
        <end position="22"/>
    </location>
</feature>
<dbReference type="AlphaFoldDB" id="A0A5B7GYS7"/>
<dbReference type="OrthoDB" id="1696305at2759"/>
<sequence>MAGWERTGHIGRTLEKKEKPVVKQDPFSTDMRKPPADTKSVWGINPKHKQYALSKWCYDTPGTVQPEQVGIITKVSTPMFCPPALTKS</sequence>
<accession>A0A5B7GYS7</accession>
<evidence type="ECO:0000313" key="3">
    <source>
        <dbReference type="Proteomes" id="UP000324222"/>
    </source>
</evidence>
<reference evidence="2 3" key="1">
    <citation type="submission" date="2019-05" db="EMBL/GenBank/DDBJ databases">
        <title>Another draft genome of Portunus trituberculatus and its Hox gene families provides insights of decapod evolution.</title>
        <authorList>
            <person name="Jeong J.-H."/>
            <person name="Song I."/>
            <person name="Kim S."/>
            <person name="Choi T."/>
            <person name="Kim D."/>
            <person name="Ryu S."/>
            <person name="Kim W."/>
        </authorList>
    </citation>
    <scope>NUCLEOTIDE SEQUENCE [LARGE SCALE GENOMIC DNA]</scope>
    <source>
        <tissue evidence="2">Muscle</tissue>
    </source>
</reference>
<organism evidence="2 3">
    <name type="scientific">Portunus trituberculatus</name>
    <name type="common">Swimming crab</name>
    <name type="synonym">Neptunus trituberculatus</name>
    <dbReference type="NCBI Taxonomy" id="210409"/>
    <lineage>
        <taxon>Eukaryota</taxon>
        <taxon>Metazoa</taxon>
        <taxon>Ecdysozoa</taxon>
        <taxon>Arthropoda</taxon>
        <taxon>Crustacea</taxon>
        <taxon>Multicrustacea</taxon>
        <taxon>Malacostraca</taxon>
        <taxon>Eumalacostraca</taxon>
        <taxon>Eucarida</taxon>
        <taxon>Decapoda</taxon>
        <taxon>Pleocyemata</taxon>
        <taxon>Brachyura</taxon>
        <taxon>Eubrachyura</taxon>
        <taxon>Portunoidea</taxon>
        <taxon>Portunidae</taxon>
        <taxon>Portuninae</taxon>
        <taxon>Portunus</taxon>
    </lineage>
</organism>
<comment type="caution">
    <text evidence="2">The sequence shown here is derived from an EMBL/GenBank/DDBJ whole genome shotgun (WGS) entry which is preliminary data.</text>
</comment>